<keyword evidence="5" id="KW-0539">Nucleus</keyword>
<dbReference type="GO" id="GO:0016747">
    <property type="term" value="F:acyltransferase activity, transferring groups other than amino-acyl groups"/>
    <property type="evidence" value="ECO:0007669"/>
    <property type="project" value="InterPro"/>
</dbReference>
<dbReference type="Gene3D" id="3.30.40.10">
    <property type="entry name" value="Zinc/RING finger domain, C3HC4 (zinc finger)"/>
    <property type="match status" value="2"/>
</dbReference>
<dbReference type="InterPro" id="IPR054292">
    <property type="entry name" value="DUF7028"/>
</dbReference>
<evidence type="ECO:0000256" key="1">
    <source>
        <dbReference type="ARBA" id="ARBA00004123"/>
    </source>
</evidence>
<dbReference type="InterPro" id="IPR001965">
    <property type="entry name" value="Znf_PHD"/>
</dbReference>
<feature type="region of interest" description="Disordered" evidence="7">
    <location>
        <begin position="295"/>
        <end position="326"/>
    </location>
</feature>
<evidence type="ECO:0000256" key="7">
    <source>
        <dbReference type="SAM" id="MobiDB-lite"/>
    </source>
</evidence>
<dbReference type="GO" id="GO:0008270">
    <property type="term" value="F:zinc ion binding"/>
    <property type="evidence" value="ECO:0007669"/>
    <property type="project" value="UniProtKB-KW"/>
</dbReference>
<dbReference type="Gene3D" id="3.40.630.30">
    <property type="match status" value="1"/>
</dbReference>
<dbReference type="PROSITE" id="PS51186">
    <property type="entry name" value="GNAT"/>
    <property type="match status" value="1"/>
</dbReference>
<dbReference type="InterPro" id="IPR042163">
    <property type="entry name" value="PHF12"/>
</dbReference>
<evidence type="ECO:0000259" key="9">
    <source>
        <dbReference type="PROSITE" id="PS51186"/>
    </source>
</evidence>
<dbReference type="Pfam" id="PF23209">
    <property type="entry name" value="IDM1_C"/>
    <property type="match status" value="1"/>
</dbReference>
<gene>
    <name evidence="10" type="ORF">LSALG_LOCUS36811</name>
</gene>
<protein>
    <recommendedName>
        <fullName evidence="12">PHD-type domain-containing protein</fullName>
    </recommendedName>
</protein>
<feature type="region of interest" description="Disordered" evidence="7">
    <location>
        <begin position="599"/>
        <end position="628"/>
    </location>
</feature>
<dbReference type="EMBL" id="OX465084">
    <property type="protein sequence ID" value="CAI9298034.1"/>
    <property type="molecule type" value="Genomic_DNA"/>
</dbReference>
<keyword evidence="4" id="KW-0862">Zinc</keyword>
<dbReference type="PANTHER" id="PTHR46309:SF12">
    <property type="entry name" value="GB|AAC80581.1"/>
    <property type="match status" value="1"/>
</dbReference>
<dbReference type="SUPFAM" id="SSF55729">
    <property type="entry name" value="Acyl-CoA N-acyltransferases (Nat)"/>
    <property type="match status" value="1"/>
</dbReference>
<dbReference type="Proteomes" id="UP001177003">
    <property type="component" value="Chromosome 8"/>
</dbReference>
<accession>A0AA35ZSE0</accession>
<evidence type="ECO:0000256" key="4">
    <source>
        <dbReference type="ARBA" id="ARBA00022833"/>
    </source>
</evidence>
<feature type="domain" description="PHD-type" evidence="8">
    <location>
        <begin position="744"/>
        <end position="789"/>
    </location>
</feature>
<dbReference type="Pfam" id="PF22970">
    <property type="entry name" value="DUF7028"/>
    <property type="match status" value="2"/>
</dbReference>
<name>A0AA35ZSE0_LACSI</name>
<dbReference type="Pfam" id="PF16135">
    <property type="entry name" value="TDBD"/>
    <property type="match status" value="1"/>
</dbReference>
<dbReference type="InterPro" id="IPR014002">
    <property type="entry name" value="Agenet_dom_plant"/>
</dbReference>
<dbReference type="InterPro" id="IPR008395">
    <property type="entry name" value="Agenet-like_dom"/>
</dbReference>
<dbReference type="InterPro" id="IPR000182">
    <property type="entry name" value="GNAT_dom"/>
</dbReference>
<comment type="subcellular location">
    <subcellularLocation>
        <location evidence="1">Nucleus</location>
    </subcellularLocation>
</comment>
<proteinExistence type="predicted"/>
<feature type="compositionally biased region" description="Acidic residues" evidence="7">
    <location>
        <begin position="295"/>
        <end position="314"/>
    </location>
</feature>
<evidence type="ECO:0000256" key="3">
    <source>
        <dbReference type="ARBA" id="ARBA00022771"/>
    </source>
</evidence>
<dbReference type="InterPro" id="IPR013083">
    <property type="entry name" value="Znf_RING/FYVE/PHD"/>
</dbReference>
<evidence type="ECO:0000313" key="11">
    <source>
        <dbReference type="Proteomes" id="UP001177003"/>
    </source>
</evidence>
<dbReference type="PANTHER" id="PTHR46309">
    <property type="entry name" value="PHD FINGER PROTEIN 12"/>
    <property type="match status" value="1"/>
</dbReference>
<dbReference type="GO" id="GO:0005634">
    <property type="term" value="C:nucleus"/>
    <property type="evidence" value="ECO:0007669"/>
    <property type="project" value="UniProtKB-SubCell"/>
</dbReference>
<dbReference type="InterPro" id="IPR056511">
    <property type="entry name" value="IDM1_C"/>
</dbReference>
<dbReference type="CDD" id="cd20405">
    <property type="entry name" value="Tudor_Agenet_AtDUF_rpt1_3"/>
    <property type="match status" value="1"/>
</dbReference>
<dbReference type="Pfam" id="PF05641">
    <property type="entry name" value="Agenet"/>
    <property type="match status" value="1"/>
</dbReference>
<reference evidence="10" key="1">
    <citation type="submission" date="2023-04" db="EMBL/GenBank/DDBJ databases">
        <authorList>
            <person name="Vijverberg K."/>
            <person name="Xiong W."/>
            <person name="Schranz E."/>
        </authorList>
    </citation>
    <scope>NUCLEOTIDE SEQUENCE</scope>
</reference>
<dbReference type="InterPro" id="IPR059153">
    <property type="entry name" value="NSD_PHD-1st"/>
</dbReference>
<dbReference type="GO" id="GO:0006357">
    <property type="term" value="P:regulation of transcription by RNA polymerase II"/>
    <property type="evidence" value="ECO:0007669"/>
    <property type="project" value="TreeGrafter"/>
</dbReference>
<keyword evidence="3 6" id="KW-0863">Zinc-finger</keyword>
<dbReference type="SMART" id="SM00249">
    <property type="entry name" value="PHD"/>
    <property type="match status" value="2"/>
</dbReference>
<dbReference type="SUPFAM" id="SSF57903">
    <property type="entry name" value="FYVE/PHD zinc finger"/>
    <property type="match status" value="2"/>
</dbReference>
<dbReference type="AlphaFoldDB" id="A0AA35ZSE0"/>
<evidence type="ECO:0000256" key="6">
    <source>
        <dbReference type="PROSITE-ProRule" id="PRU00146"/>
    </source>
</evidence>
<dbReference type="PROSITE" id="PS50016">
    <property type="entry name" value="ZF_PHD_2"/>
    <property type="match status" value="1"/>
</dbReference>
<dbReference type="GO" id="GO:0003714">
    <property type="term" value="F:transcription corepressor activity"/>
    <property type="evidence" value="ECO:0007669"/>
    <property type="project" value="InterPro"/>
</dbReference>
<dbReference type="InterPro" id="IPR019787">
    <property type="entry name" value="Znf_PHD-finger"/>
</dbReference>
<evidence type="ECO:0000313" key="10">
    <source>
        <dbReference type="EMBL" id="CAI9298034.1"/>
    </source>
</evidence>
<feature type="compositionally biased region" description="Basic residues" evidence="7">
    <location>
        <begin position="613"/>
        <end position="622"/>
    </location>
</feature>
<dbReference type="CDD" id="cd15532">
    <property type="entry name" value="PHD2_CHD_II"/>
    <property type="match status" value="1"/>
</dbReference>
<dbReference type="InterPro" id="IPR032308">
    <property type="entry name" value="TDBD"/>
</dbReference>
<dbReference type="InterPro" id="IPR016181">
    <property type="entry name" value="Acyl_CoA_acyltransferase"/>
</dbReference>
<dbReference type="SMART" id="SM00743">
    <property type="entry name" value="Agenet"/>
    <property type="match status" value="2"/>
</dbReference>
<dbReference type="Pfam" id="PF23011">
    <property type="entry name" value="PHD-1st_NSD"/>
    <property type="match status" value="1"/>
</dbReference>
<sequence length="1169" mass="134092">MAEDIEAAGLISERSRKRKKLEPIHKLLPNEKVEVRSIEEGFGGSWHCATVIDSKNHIRVVKYDHITHDDGSDNLVDSIPASFPVNHKLPLERNTSKFHKNRGRIRPVPPRFKCNLNCLHYGQCVDVFHEDAWWEGVVLDHDDGSDERLVFFPDVGDELRAKIENLRFTRDWNPETDKWKLRGNWVFLEVLEELESEWPILVSVKQIWYELRMKKKFLREMKEWTCQIGEVWKETVKEVIIDNLKLTMVEFFSRLHREGHGILNINKKILDFIPKIKPSFFESLPAIPSEHELDNDVVDDDVDDDDDDDDDDDMGPPGFSHVHSNQDMIMSTKPENIYEWTKVNDCSFSEPGLAVKSECCPDSIFEYNEFKCVSHKPSAALTSKVRKHLSFLGWIIEIKKDQASSTKKDSVRYRYTTPEGHRFMSLAIACDAICSGAYAAENSSFQPYTPPPRPPLVVVEPEYCPQAVADYYSMTLEKSGIWRRKRDQLNDMQFKAKKHLFAVGWTYSYADDMSRKVLYTSPNGKKFYSFREACNEYLLESFCSGPMKNVEKDGEEEREKGKEQVIGKLVIKKKDGVLCIEAAAPTRVPRAKASFLNSDEENQDLGKSSTKNRVLRSSKRARKEISPTHKTPRTVLSWLMDNNVILSRSKVYYINRKDGSIMKEGWLTIDGITCSCCETVFSPSKFELHSGSTLRRPSANIFLEDGRSLLDCQIQLKREQNARLCKSEPKKLKGSRRPIINDNDYICSVCHYGGELVLCDKCPSSFHTHCLGLKEVPDGDWFCPSCRCRICDENKFSDDCEENTDSNVLSCEQCERRYHIGCLKRKEGFLKLESYPQVNWFCTLRCEEIFMGINKLLGKPIPVGRDDLTWTILKHKKPDETLNMEEITESYSKLNIAISVMHECFEPVKEPRTQRDIVEDVVFGRWSELNRLNFKGFYTVLLEKDDELVSAATIRIYGEKVAEIPLVGTRFRFRRRGMCHALMNELEKKLMELGVERLVLPAVPSVLHTWTSSFGFSIMTESEKLEFLGYTFLDFQGTQMCQKRLVKTPPSAESSISREINHETVNGSNGVDLDGVSAVSEVSQAEKVVESGMMMIDQHSLKVDDGNQDNNGNGLAPPEILEKQATHVECESEISMEYSMEASNSKEDDNNDNNSHLKCYQRRKVICGS</sequence>
<keyword evidence="2" id="KW-0479">Metal-binding</keyword>
<organism evidence="10 11">
    <name type="scientific">Lactuca saligna</name>
    <name type="common">Willowleaf lettuce</name>
    <dbReference type="NCBI Taxonomy" id="75948"/>
    <lineage>
        <taxon>Eukaryota</taxon>
        <taxon>Viridiplantae</taxon>
        <taxon>Streptophyta</taxon>
        <taxon>Embryophyta</taxon>
        <taxon>Tracheophyta</taxon>
        <taxon>Spermatophyta</taxon>
        <taxon>Magnoliopsida</taxon>
        <taxon>eudicotyledons</taxon>
        <taxon>Gunneridae</taxon>
        <taxon>Pentapetalae</taxon>
        <taxon>asterids</taxon>
        <taxon>campanulids</taxon>
        <taxon>Asterales</taxon>
        <taxon>Asteraceae</taxon>
        <taxon>Cichorioideae</taxon>
        <taxon>Cichorieae</taxon>
        <taxon>Lactucinae</taxon>
        <taxon>Lactuca</taxon>
    </lineage>
</organism>
<evidence type="ECO:0008006" key="12">
    <source>
        <dbReference type="Google" id="ProtNLM"/>
    </source>
</evidence>
<feature type="domain" description="N-acetyltransferase" evidence="9">
    <location>
        <begin position="882"/>
        <end position="1034"/>
    </location>
</feature>
<evidence type="ECO:0000256" key="2">
    <source>
        <dbReference type="ARBA" id="ARBA00022723"/>
    </source>
</evidence>
<dbReference type="InterPro" id="IPR011011">
    <property type="entry name" value="Znf_FYVE_PHD"/>
</dbReference>
<evidence type="ECO:0000259" key="8">
    <source>
        <dbReference type="PROSITE" id="PS50016"/>
    </source>
</evidence>
<keyword evidence="11" id="KW-1185">Reference proteome</keyword>
<evidence type="ECO:0000256" key="5">
    <source>
        <dbReference type="ARBA" id="ARBA00023242"/>
    </source>
</evidence>